<dbReference type="EMBL" id="FOSR01000020">
    <property type="protein sequence ID" value="SFL22887.1"/>
    <property type="molecule type" value="Genomic_DNA"/>
</dbReference>
<keyword evidence="2" id="KW-1185">Reference proteome</keyword>
<evidence type="ECO:0000313" key="1">
    <source>
        <dbReference type="EMBL" id="SFL22887.1"/>
    </source>
</evidence>
<name>A0A1I4G0Z9_9GAMM</name>
<reference evidence="2" key="1">
    <citation type="submission" date="2016-10" db="EMBL/GenBank/DDBJ databases">
        <authorList>
            <person name="Varghese N."/>
            <person name="Submissions S."/>
        </authorList>
    </citation>
    <scope>NUCLEOTIDE SEQUENCE [LARGE SCALE GENOMIC DNA]</scope>
    <source>
        <strain evidence="2">MO64</strain>
    </source>
</reference>
<sequence length="34" mass="3577">MFKFIGAAVVYGFAIFGLSKYLDSVNSSESGAAE</sequence>
<proteinExistence type="predicted"/>
<organism evidence="1 2">
    <name type="scientific">Rhodanobacter glycinis</name>
    <dbReference type="NCBI Taxonomy" id="582702"/>
    <lineage>
        <taxon>Bacteria</taxon>
        <taxon>Pseudomonadati</taxon>
        <taxon>Pseudomonadota</taxon>
        <taxon>Gammaproteobacteria</taxon>
        <taxon>Lysobacterales</taxon>
        <taxon>Rhodanobacteraceae</taxon>
        <taxon>Rhodanobacter</taxon>
    </lineage>
</organism>
<gene>
    <name evidence="1" type="ORF">SAMN05192579_12042</name>
</gene>
<dbReference type="Proteomes" id="UP000198725">
    <property type="component" value="Unassembled WGS sequence"/>
</dbReference>
<accession>A0A1I4G0Z9</accession>
<evidence type="ECO:0000313" key="2">
    <source>
        <dbReference type="Proteomes" id="UP000198725"/>
    </source>
</evidence>
<protein>
    <submittedName>
        <fullName evidence="1">Uncharacterized protein</fullName>
    </submittedName>
</protein>
<dbReference type="AlphaFoldDB" id="A0A1I4G0Z9"/>